<evidence type="ECO:0000256" key="1">
    <source>
        <dbReference type="SAM" id="MobiDB-lite"/>
    </source>
</evidence>
<dbReference type="EMBL" id="JAFCMP010000279">
    <property type="protein sequence ID" value="KAG5181973.1"/>
    <property type="molecule type" value="Genomic_DNA"/>
</dbReference>
<feature type="region of interest" description="Disordered" evidence="1">
    <location>
        <begin position="25"/>
        <end position="48"/>
    </location>
</feature>
<accession>A0A836CEA4</accession>
<keyword evidence="4" id="KW-1185">Reference proteome</keyword>
<dbReference type="Proteomes" id="UP000664859">
    <property type="component" value="Unassembled WGS sequence"/>
</dbReference>
<feature type="signal peptide" evidence="2">
    <location>
        <begin position="1"/>
        <end position="21"/>
    </location>
</feature>
<organism evidence="3 4">
    <name type="scientific">Tribonema minus</name>
    <dbReference type="NCBI Taxonomy" id="303371"/>
    <lineage>
        <taxon>Eukaryota</taxon>
        <taxon>Sar</taxon>
        <taxon>Stramenopiles</taxon>
        <taxon>Ochrophyta</taxon>
        <taxon>PX clade</taxon>
        <taxon>Xanthophyceae</taxon>
        <taxon>Tribonematales</taxon>
        <taxon>Tribonemataceae</taxon>
        <taxon>Tribonema</taxon>
    </lineage>
</organism>
<evidence type="ECO:0000313" key="4">
    <source>
        <dbReference type="Proteomes" id="UP000664859"/>
    </source>
</evidence>
<proteinExistence type="predicted"/>
<dbReference type="AlphaFoldDB" id="A0A836CEA4"/>
<evidence type="ECO:0000313" key="3">
    <source>
        <dbReference type="EMBL" id="KAG5181973.1"/>
    </source>
</evidence>
<comment type="caution">
    <text evidence="3">The sequence shown here is derived from an EMBL/GenBank/DDBJ whole genome shotgun (WGS) entry which is preliminary data.</text>
</comment>
<sequence length="178" mass="19348">MLRGVLTAAVALLCALHCATALKPQIPHGATSRPHGRPGTAALRSGYGSWDDGPAGNDGIIGDAIVRKKQGKQYKEYKPRDDRDRLPYDVYNASPPRRKLGRFALDPTTGCGDMIQHGMKSYVVGKVSCHYRFEGGAFKMFRKEADATELLRAAAERIAARMATTPDEPVYGSDDLLA</sequence>
<keyword evidence="2" id="KW-0732">Signal</keyword>
<feature type="chain" id="PRO_5032708139" evidence="2">
    <location>
        <begin position="22"/>
        <end position="178"/>
    </location>
</feature>
<protein>
    <submittedName>
        <fullName evidence="3">Uncharacterized protein</fullName>
    </submittedName>
</protein>
<name>A0A836CEA4_9STRA</name>
<gene>
    <name evidence="3" type="ORF">JKP88DRAFT_221682</name>
</gene>
<evidence type="ECO:0000256" key="2">
    <source>
        <dbReference type="SAM" id="SignalP"/>
    </source>
</evidence>
<dbReference type="OrthoDB" id="4237at2759"/>
<reference evidence="3" key="1">
    <citation type="submission" date="2021-02" db="EMBL/GenBank/DDBJ databases">
        <title>First Annotated Genome of the Yellow-green Alga Tribonema minus.</title>
        <authorList>
            <person name="Mahan K.M."/>
        </authorList>
    </citation>
    <scope>NUCLEOTIDE SEQUENCE</scope>
    <source>
        <strain evidence="3">UTEX B ZZ1240</strain>
    </source>
</reference>